<evidence type="ECO:0000313" key="5">
    <source>
        <dbReference type="Proteomes" id="UP000635726"/>
    </source>
</evidence>
<comment type="caution">
    <text evidence="4">The sequence shown here is derived from an EMBL/GenBank/DDBJ whole genome shotgun (WGS) entry which is preliminary data.</text>
</comment>
<dbReference type="SUPFAM" id="SSF56349">
    <property type="entry name" value="DNA breaking-rejoining enzymes"/>
    <property type="match status" value="1"/>
</dbReference>
<name>A0A917UN34_9DEIO</name>
<dbReference type="InterPro" id="IPR011010">
    <property type="entry name" value="DNA_brk_join_enz"/>
</dbReference>
<dbReference type="PROSITE" id="PS51898">
    <property type="entry name" value="TYR_RECOMBINASE"/>
    <property type="match status" value="1"/>
</dbReference>
<keyword evidence="5" id="KW-1185">Reference proteome</keyword>
<dbReference type="GO" id="GO:0003677">
    <property type="term" value="F:DNA binding"/>
    <property type="evidence" value="ECO:0007669"/>
    <property type="project" value="UniProtKB-KW"/>
</dbReference>
<sequence length="302" mass="34301">MVVPDRDSVYQRALTQLQQLPEQDEAQQLRVALDRFDTEGAWTLMSPRFKAAPGSHSHKNYFSAFRDLLAWAQAEGYALTEPAPQFGADYKLHLEQRYAQSAASINTRLSQARKFYRIFRQVGVIPSNLDPFSLLERARVTPGEHRHYYTDEEVSRLLAQADLPERVMLLLGAHSGLTTAEVLALRWTHVSFTDGTLTLPDRTVPISMDLERVLRPHAEQVGGGALFSTPTPVVDFPDQNQLRARVFTLCLKANVTYQAWRGLRHAAGRRYYRQLRSIEQVAARLGVENPHLVRMYAEEQSG</sequence>
<protein>
    <recommendedName>
        <fullName evidence="3">Tyr recombinase domain-containing protein</fullName>
    </recommendedName>
</protein>
<evidence type="ECO:0000256" key="2">
    <source>
        <dbReference type="ARBA" id="ARBA00023172"/>
    </source>
</evidence>
<accession>A0A917UN34</accession>
<reference evidence="4" key="2">
    <citation type="submission" date="2020-09" db="EMBL/GenBank/DDBJ databases">
        <authorList>
            <person name="Sun Q."/>
            <person name="Ohkuma M."/>
        </authorList>
    </citation>
    <scope>NUCLEOTIDE SEQUENCE</scope>
    <source>
        <strain evidence="4">JCM 14371</strain>
    </source>
</reference>
<dbReference type="Proteomes" id="UP000635726">
    <property type="component" value="Unassembled WGS sequence"/>
</dbReference>
<evidence type="ECO:0000259" key="3">
    <source>
        <dbReference type="PROSITE" id="PS51898"/>
    </source>
</evidence>
<dbReference type="AlphaFoldDB" id="A0A917UN34"/>
<dbReference type="InterPro" id="IPR002104">
    <property type="entry name" value="Integrase_catalytic"/>
</dbReference>
<feature type="domain" description="Tyr recombinase" evidence="3">
    <location>
        <begin position="144"/>
        <end position="302"/>
    </location>
</feature>
<keyword evidence="1" id="KW-0238">DNA-binding</keyword>
<reference evidence="4" key="1">
    <citation type="journal article" date="2014" name="Int. J. Syst. Evol. Microbiol.">
        <title>Complete genome sequence of Corynebacterium casei LMG S-19264T (=DSM 44701T), isolated from a smear-ripened cheese.</title>
        <authorList>
            <consortium name="US DOE Joint Genome Institute (JGI-PGF)"/>
            <person name="Walter F."/>
            <person name="Albersmeier A."/>
            <person name="Kalinowski J."/>
            <person name="Ruckert C."/>
        </authorList>
    </citation>
    <scope>NUCLEOTIDE SEQUENCE</scope>
    <source>
        <strain evidence="4">JCM 14371</strain>
    </source>
</reference>
<organism evidence="4 5">
    <name type="scientific">Deinococcus aquiradiocola</name>
    <dbReference type="NCBI Taxonomy" id="393059"/>
    <lineage>
        <taxon>Bacteria</taxon>
        <taxon>Thermotogati</taxon>
        <taxon>Deinococcota</taxon>
        <taxon>Deinococci</taxon>
        <taxon>Deinococcales</taxon>
        <taxon>Deinococcaceae</taxon>
        <taxon>Deinococcus</taxon>
    </lineage>
</organism>
<dbReference type="InterPro" id="IPR013762">
    <property type="entry name" value="Integrase-like_cat_sf"/>
</dbReference>
<evidence type="ECO:0000313" key="4">
    <source>
        <dbReference type="EMBL" id="GGJ70094.1"/>
    </source>
</evidence>
<keyword evidence="2" id="KW-0233">DNA recombination</keyword>
<dbReference type="EMBL" id="BMOE01000003">
    <property type="protein sequence ID" value="GGJ70094.1"/>
    <property type="molecule type" value="Genomic_DNA"/>
</dbReference>
<dbReference type="InterPro" id="IPR010998">
    <property type="entry name" value="Integrase_recombinase_N"/>
</dbReference>
<dbReference type="Gene3D" id="1.10.443.10">
    <property type="entry name" value="Intergrase catalytic core"/>
    <property type="match status" value="1"/>
</dbReference>
<evidence type="ECO:0000256" key="1">
    <source>
        <dbReference type="ARBA" id="ARBA00023125"/>
    </source>
</evidence>
<dbReference type="GO" id="GO:0015074">
    <property type="term" value="P:DNA integration"/>
    <property type="evidence" value="ECO:0007669"/>
    <property type="project" value="InterPro"/>
</dbReference>
<dbReference type="Pfam" id="PF00589">
    <property type="entry name" value="Phage_integrase"/>
    <property type="match status" value="1"/>
</dbReference>
<gene>
    <name evidence="4" type="ORF">GCM10008939_13110</name>
</gene>
<dbReference type="GO" id="GO:0006310">
    <property type="term" value="P:DNA recombination"/>
    <property type="evidence" value="ECO:0007669"/>
    <property type="project" value="UniProtKB-KW"/>
</dbReference>
<dbReference type="Gene3D" id="1.10.150.130">
    <property type="match status" value="1"/>
</dbReference>
<proteinExistence type="predicted"/>